<dbReference type="Pfam" id="PF13193">
    <property type="entry name" value="AMP-binding_C"/>
    <property type="match status" value="1"/>
</dbReference>
<organism evidence="3 4">
    <name type="scientific">Gordonia crocea</name>
    <dbReference type="NCBI Taxonomy" id="589162"/>
    <lineage>
        <taxon>Bacteria</taxon>
        <taxon>Bacillati</taxon>
        <taxon>Actinomycetota</taxon>
        <taxon>Actinomycetes</taxon>
        <taxon>Mycobacteriales</taxon>
        <taxon>Gordoniaceae</taxon>
        <taxon>Gordonia</taxon>
    </lineage>
</organism>
<keyword evidence="4" id="KW-1185">Reference proteome</keyword>
<dbReference type="CDD" id="cd04433">
    <property type="entry name" value="AFD_class_I"/>
    <property type="match status" value="1"/>
</dbReference>
<dbReference type="GO" id="GO:0006631">
    <property type="term" value="P:fatty acid metabolic process"/>
    <property type="evidence" value="ECO:0007669"/>
    <property type="project" value="TreeGrafter"/>
</dbReference>
<dbReference type="InterPro" id="IPR025110">
    <property type="entry name" value="AMP-bd_C"/>
</dbReference>
<dbReference type="SUPFAM" id="SSF56801">
    <property type="entry name" value="Acetyl-CoA synthetase-like"/>
    <property type="match status" value="1"/>
</dbReference>
<evidence type="ECO:0000259" key="1">
    <source>
        <dbReference type="Pfam" id="PF00501"/>
    </source>
</evidence>
<dbReference type="PANTHER" id="PTHR43201">
    <property type="entry name" value="ACYL-COA SYNTHETASE"/>
    <property type="match status" value="1"/>
</dbReference>
<dbReference type="PROSITE" id="PS00455">
    <property type="entry name" value="AMP_BINDING"/>
    <property type="match status" value="1"/>
</dbReference>
<dbReference type="GO" id="GO:0031956">
    <property type="term" value="F:medium-chain fatty acid-CoA ligase activity"/>
    <property type="evidence" value="ECO:0007669"/>
    <property type="project" value="TreeGrafter"/>
</dbReference>
<proteinExistence type="predicted"/>
<evidence type="ECO:0000259" key="2">
    <source>
        <dbReference type="Pfam" id="PF13193"/>
    </source>
</evidence>
<dbReference type="Gene3D" id="3.30.300.30">
    <property type="match status" value="1"/>
</dbReference>
<dbReference type="EMBL" id="BJOU01000001">
    <property type="protein sequence ID" value="GED97683.1"/>
    <property type="molecule type" value="Genomic_DNA"/>
</dbReference>
<comment type="caution">
    <text evidence="3">The sequence shown here is derived from an EMBL/GenBank/DDBJ whole genome shotgun (WGS) entry which is preliminary data.</text>
</comment>
<dbReference type="InterPro" id="IPR045851">
    <property type="entry name" value="AMP-bd_C_sf"/>
</dbReference>
<dbReference type="InterPro" id="IPR042099">
    <property type="entry name" value="ANL_N_sf"/>
</dbReference>
<gene>
    <name evidence="3" type="ORF">nbrc107697_17220</name>
</gene>
<protein>
    <submittedName>
        <fullName evidence="3">Acyl-CoA synthetase</fullName>
    </submittedName>
</protein>
<feature type="domain" description="AMP-binding enzyme C-terminal" evidence="2">
    <location>
        <begin position="332"/>
        <end position="392"/>
    </location>
</feature>
<dbReference type="Gene3D" id="3.40.50.12780">
    <property type="entry name" value="N-terminal domain of ligase-like"/>
    <property type="match status" value="1"/>
</dbReference>
<reference evidence="4" key="1">
    <citation type="submission" date="2019-06" db="EMBL/GenBank/DDBJ databases">
        <title>Gordonia isolated from sludge of a wastewater treatment plant.</title>
        <authorList>
            <person name="Tamura T."/>
            <person name="Aoyama K."/>
            <person name="Kang Y."/>
            <person name="Saito S."/>
            <person name="Akiyama N."/>
            <person name="Yazawa K."/>
            <person name="Gonoi T."/>
            <person name="Mikami Y."/>
        </authorList>
    </citation>
    <scope>NUCLEOTIDE SEQUENCE [LARGE SCALE GENOMIC DNA]</scope>
    <source>
        <strain evidence="4">NBRC 107697</strain>
    </source>
</reference>
<accession>A0A7I9UXJ6</accession>
<dbReference type="Proteomes" id="UP000444980">
    <property type="component" value="Unassembled WGS sequence"/>
</dbReference>
<name>A0A7I9UXJ6_9ACTN</name>
<dbReference type="Pfam" id="PF00501">
    <property type="entry name" value="AMP-binding"/>
    <property type="match status" value="1"/>
</dbReference>
<feature type="domain" description="AMP-dependent synthetase/ligase" evidence="1">
    <location>
        <begin position="7"/>
        <end position="299"/>
    </location>
</feature>
<dbReference type="AlphaFoldDB" id="A0A7I9UXJ6"/>
<dbReference type="InterPro" id="IPR000873">
    <property type="entry name" value="AMP-dep_synth/lig_dom"/>
</dbReference>
<evidence type="ECO:0000313" key="4">
    <source>
        <dbReference type="Proteomes" id="UP000444980"/>
    </source>
</evidence>
<sequence length="407" mass="42480">MLPGRFLVGAVAVPCNHRFQTAEVVFAVNHCGASVLLVDGPLLPVVEAIGPQAPSLTGIYVYGDAPADAANPWAAVVAAAPADTVLPTVADDEPAMILYTSGSTGKPKGVTHTHASVLDVARGRGITQELTADDVSLAATAICHGGGSIGVTFPTLLAGGTVVLLEESVAQLFLDAVVAHRPTRTLVLPAQLLDALRAPGAKDVDFTFLREVQCGGDQISPELYTEFAAVTDLKLNQAYGLTECEGVAMNPPFGEIRRGSVGTPRHGVTLRIMGDNSVAAVGKTGEIQVRAASVMSGYWDDPENTAAAFVDGWLRTGDLGSRDADGYLSLSGVVGSPDERLGAIVHAFVEFEPGATTTIDELAAFARSKLAAYKVPEKWTVVGDLPRNAVGKIDRQALHRRAIALDK</sequence>
<evidence type="ECO:0000313" key="3">
    <source>
        <dbReference type="EMBL" id="GED97683.1"/>
    </source>
</evidence>
<dbReference type="PANTHER" id="PTHR43201:SF32">
    <property type="entry name" value="2-SUCCINYLBENZOATE--COA LIGASE, CHLOROPLASTIC_PEROXISOMAL"/>
    <property type="match status" value="1"/>
</dbReference>
<dbReference type="InterPro" id="IPR020845">
    <property type="entry name" value="AMP-binding_CS"/>
</dbReference>